<dbReference type="GO" id="GO:0046872">
    <property type="term" value="F:metal ion binding"/>
    <property type="evidence" value="ECO:0007669"/>
    <property type="project" value="UniProtKB-KW"/>
</dbReference>
<dbReference type="STRING" id="1409788.NC99_14460"/>
<keyword evidence="5" id="KW-0547">Nucleotide-binding</keyword>
<gene>
    <name evidence="9" type="ORF">NC99_14460</name>
</gene>
<dbReference type="InterPro" id="IPR041633">
    <property type="entry name" value="Polbeta"/>
</dbReference>
<evidence type="ECO:0000256" key="4">
    <source>
        <dbReference type="ARBA" id="ARBA00022723"/>
    </source>
</evidence>
<dbReference type="Proteomes" id="UP000036958">
    <property type="component" value="Unassembled WGS sequence"/>
</dbReference>
<keyword evidence="10" id="KW-1185">Reference proteome</keyword>
<organism evidence="9 10">
    <name type="scientific">Sunxiuqinia dokdonensis</name>
    <dbReference type="NCBI Taxonomy" id="1409788"/>
    <lineage>
        <taxon>Bacteria</taxon>
        <taxon>Pseudomonadati</taxon>
        <taxon>Bacteroidota</taxon>
        <taxon>Bacteroidia</taxon>
        <taxon>Marinilabiliales</taxon>
        <taxon>Prolixibacteraceae</taxon>
        <taxon>Sunxiuqinia</taxon>
    </lineage>
</organism>
<evidence type="ECO:0000313" key="10">
    <source>
        <dbReference type="Proteomes" id="UP000036958"/>
    </source>
</evidence>
<comment type="caution">
    <text evidence="9">The sequence shown here is derived from an EMBL/GenBank/DDBJ whole genome shotgun (WGS) entry which is preliminary data.</text>
</comment>
<keyword evidence="3" id="KW-0548">Nucleotidyltransferase</keyword>
<dbReference type="RefSeq" id="WP_053181164.1">
    <property type="nucleotide sequence ID" value="NZ_LGIA01000075.1"/>
</dbReference>
<dbReference type="InterPro" id="IPR043519">
    <property type="entry name" value="NT_sf"/>
</dbReference>
<keyword evidence="2" id="KW-0808">Transferase</keyword>
<evidence type="ECO:0000313" key="9">
    <source>
        <dbReference type="EMBL" id="KOH45739.1"/>
    </source>
</evidence>
<dbReference type="PANTHER" id="PTHR33571:SF12">
    <property type="entry name" value="BSL3053 PROTEIN"/>
    <property type="match status" value="1"/>
</dbReference>
<evidence type="ECO:0000256" key="1">
    <source>
        <dbReference type="ARBA" id="ARBA00001946"/>
    </source>
</evidence>
<evidence type="ECO:0000256" key="7">
    <source>
        <dbReference type="ARBA" id="ARBA00022842"/>
    </source>
</evidence>
<dbReference type="SUPFAM" id="SSF81301">
    <property type="entry name" value="Nucleotidyltransferase"/>
    <property type="match status" value="1"/>
</dbReference>
<sequence length="107" mass="12531">MKIIQQHIKELKKLCEQYHVAELDVFGSVVSERFTSDSDIDFLVRFSGVEPLDYFDNYMDFKADLEKLFSRKIDLVEVQAIKNPILKQSIDRDKINLYGREDTKVAV</sequence>
<dbReference type="CDD" id="cd05403">
    <property type="entry name" value="NT_KNTase_like"/>
    <property type="match status" value="1"/>
</dbReference>
<evidence type="ECO:0000256" key="3">
    <source>
        <dbReference type="ARBA" id="ARBA00022695"/>
    </source>
</evidence>
<keyword evidence="7" id="KW-0460">Magnesium</keyword>
<accession>A0A0L8VBC0</accession>
<dbReference type="AlphaFoldDB" id="A0A0L8VBC0"/>
<proteinExistence type="predicted"/>
<name>A0A0L8VBC0_9BACT</name>
<dbReference type="PANTHER" id="PTHR33571">
    <property type="entry name" value="SSL8005 PROTEIN"/>
    <property type="match status" value="1"/>
</dbReference>
<dbReference type="Pfam" id="PF18765">
    <property type="entry name" value="Polbeta"/>
    <property type="match status" value="1"/>
</dbReference>
<reference evidence="10" key="1">
    <citation type="submission" date="2015-07" db="EMBL/GenBank/DDBJ databases">
        <title>Genome sequencing of Sunxiuqinia dokdonensis strain SK.</title>
        <authorList>
            <person name="Ahn S."/>
            <person name="Kim B.-C."/>
        </authorList>
    </citation>
    <scope>NUCLEOTIDE SEQUENCE [LARGE SCALE GENOMIC DNA]</scope>
    <source>
        <strain evidence="10">SK</strain>
    </source>
</reference>
<protein>
    <recommendedName>
        <fullName evidence="8">Polymerase beta nucleotidyltransferase domain-containing protein</fullName>
    </recommendedName>
</protein>
<evidence type="ECO:0000256" key="2">
    <source>
        <dbReference type="ARBA" id="ARBA00022679"/>
    </source>
</evidence>
<evidence type="ECO:0000256" key="6">
    <source>
        <dbReference type="ARBA" id="ARBA00022840"/>
    </source>
</evidence>
<dbReference type="InterPro" id="IPR052038">
    <property type="entry name" value="Type-VII_TA_antitoxin"/>
</dbReference>
<feature type="domain" description="Polymerase beta nucleotidyltransferase" evidence="8">
    <location>
        <begin position="9"/>
        <end position="102"/>
    </location>
</feature>
<keyword evidence="6" id="KW-0067">ATP-binding</keyword>
<evidence type="ECO:0000259" key="8">
    <source>
        <dbReference type="Pfam" id="PF18765"/>
    </source>
</evidence>
<evidence type="ECO:0000256" key="5">
    <source>
        <dbReference type="ARBA" id="ARBA00022741"/>
    </source>
</evidence>
<dbReference type="Gene3D" id="3.30.460.10">
    <property type="entry name" value="Beta Polymerase, domain 2"/>
    <property type="match status" value="1"/>
</dbReference>
<dbReference type="OrthoDB" id="9793933at2"/>
<dbReference type="GO" id="GO:0005524">
    <property type="term" value="F:ATP binding"/>
    <property type="evidence" value="ECO:0007669"/>
    <property type="project" value="UniProtKB-KW"/>
</dbReference>
<dbReference type="GO" id="GO:0016779">
    <property type="term" value="F:nucleotidyltransferase activity"/>
    <property type="evidence" value="ECO:0007669"/>
    <property type="project" value="UniProtKB-KW"/>
</dbReference>
<comment type="cofactor">
    <cofactor evidence="1">
        <name>Mg(2+)</name>
        <dbReference type="ChEBI" id="CHEBI:18420"/>
    </cofactor>
</comment>
<keyword evidence="4" id="KW-0479">Metal-binding</keyword>
<dbReference type="EMBL" id="LGIA01000075">
    <property type="protein sequence ID" value="KOH45739.1"/>
    <property type="molecule type" value="Genomic_DNA"/>
</dbReference>